<dbReference type="Pfam" id="PF01764">
    <property type="entry name" value="Lipase_3"/>
    <property type="match status" value="1"/>
</dbReference>
<comment type="caution">
    <text evidence="2">The sequence shown here is derived from an EMBL/GenBank/DDBJ whole genome shotgun (WGS) entry which is preliminary data.</text>
</comment>
<dbReference type="CDD" id="cd00519">
    <property type="entry name" value="Lipase_3"/>
    <property type="match status" value="1"/>
</dbReference>
<dbReference type="OrthoDB" id="438440at2759"/>
<protein>
    <recommendedName>
        <fullName evidence="1">Fungal lipase-type domain-containing protein</fullName>
    </recommendedName>
</protein>
<dbReference type="Gene3D" id="3.40.50.1820">
    <property type="entry name" value="alpha/beta hydrolase"/>
    <property type="match status" value="1"/>
</dbReference>
<evidence type="ECO:0000313" key="3">
    <source>
        <dbReference type="Proteomes" id="UP000652761"/>
    </source>
</evidence>
<keyword evidence="3" id="KW-1185">Reference proteome</keyword>
<proteinExistence type="predicted"/>
<dbReference type="AlphaFoldDB" id="A0A843TIR7"/>
<dbReference type="GO" id="GO:0006629">
    <property type="term" value="P:lipid metabolic process"/>
    <property type="evidence" value="ECO:0007669"/>
    <property type="project" value="InterPro"/>
</dbReference>
<dbReference type="InterPro" id="IPR002921">
    <property type="entry name" value="Fungal_lipase-type"/>
</dbReference>
<dbReference type="SUPFAM" id="SSF53474">
    <property type="entry name" value="alpha/beta-Hydrolases"/>
    <property type="match status" value="1"/>
</dbReference>
<name>A0A843TIR7_COLES</name>
<reference evidence="2" key="1">
    <citation type="submission" date="2017-07" db="EMBL/GenBank/DDBJ databases">
        <title>Taro Niue Genome Assembly and Annotation.</title>
        <authorList>
            <person name="Atibalentja N."/>
            <person name="Keating K."/>
            <person name="Fields C.J."/>
        </authorList>
    </citation>
    <scope>NUCLEOTIDE SEQUENCE</scope>
    <source>
        <strain evidence="2">Niue_2</strain>
        <tissue evidence="2">Leaf</tissue>
    </source>
</reference>
<gene>
    <name evidence="2" type="ORF">Taro_003274</name>
</gene>
<dbReference type="EMBL" id="NMUH01000083">
    <property type="protein sequence ID" value="MQL70915.1"/>
    <property type="molecule type" value="Genomic_DNA"/>
</dbReference>
<evidence type="ECO:0000313" key="2">
    <source>
        <dbReference type="EMBL" id="MQL70915.1"/>
    </source>
</evidence>
<dbReference type="PANTHER" id="PTHR46086">
    <property type="entry name" value="ALPHA/BETA-HYDROLASES SUPERFAMILY PROTEIN"/>
    <property type="match status" value="1"/>
</dbReference>
<organism evidence="2 3">
    <name type="scientific">Colocasia esculenta</name>
    <name type="common">Wild taro</name>
    <name type="synonym">Arum esculentum</name>
    <dbReference type="NCBI Taxonomy" id="4460"/>
    <lineage>
        <taxon>Eukaryota</taxon>
        <taxon>Viridiplantae</taxon>
        <taxon>Streptophyta</taxon>
        <taxon>Embryophyta</taxon>
        <taxon>Tracheophyta</taxon>
        <taxon>Spermatophyta</taxon>
        <taxon>Magnoliopsida</taxon>
        <taxon>Liliopsida</taxon>
        <taxon>Araceae</taxon>
        <taxon>Aroideae</taxon>
        <taxon>Colocasieae</taxon>
        <taxon>Colocasia</taxon>
    </lineage>
</organism>
<dbReference type="Proteomes" id="UP000652761">
    <property type="component" value="Unassembled WGS sequence"/>
</dbReference>
<dbReference type="PANTHER" id="PTHR46086:SF4">
    <property type="entry name" value="ALPHA_BETA-HYDROLASES SUPERFAMILY PROTEIN"/>
    <property type="match status" value="1"/>
</dbReference>
<dbReference type="GO" id="GO:0004806">
    <property type="term" value="F:triacylglycerol lipase activity"/>
    <property type="evidence" value="ECO:0007669"/>
    <property type="project" value="InterPro"/>
</dbReference>
<accession>A0A843TIR7</accession>
<dbReference type="InterPro" id="IPR044819">
    <property type="entry name" value="OBL-like"/>
</dbReference>
<dbReference type="InterPro" id="IPR029058">
    <property type="entry name" value="AB_hydrolase_fold"/>
</dbReference>
<sequence>MAREGEFFSDYMVLHPEEGGILDLIHLLRSCNIHESRCIEYWPNGRTEKLGFRRRWFVVVSLAVQKMLFLCRRPVDWFGSRVEFLANLLSHNHGLVALARSWLRGKKVIIPDKKSASYRSTIGLLDDREGLVKAISPEDSRYPAALTVMASKLAYENEARIKDIVQSQWEHQYSTTQAFMFSDKHPDQQELITVAFRGTETFNAIDWAVDLDFSWFAIPGAGKAHGGFMKALGLQQQGGWPKDIPDPERRRCFAYYAVRERLAEALRRRPEARFLVTGHSLGGALAVLFLAVLALHQESWMLERLEGVYTYGQPKVGDKSFGRFVSEHLDRPHKRYYRFVYGSDIVPGMPWDVCPFLFEHFGTCLHYDSLYWGTVIVEERRKKRAWPVSMVAAYVNAIWEVGRSFVIGNVKGPEFREGWGVMVMRLTGLLVPGLPAHNPRDYVNSVMLGNLLIDDSDHED</sequence>
<evidence type="ECO:0000259" key="1">
    <source>
        <dbReference type="Pfam" id="PF01764"/>
    </source>
</evidence>
<feature type="domain" description="Fungal lipase-type" evidence="1">
    <location>
        <begin position="194"/>
        <end position="351"/>
    </location>
</feature>